<dbReference type="STRING" id="1618574.UT24_C0016G0052"/>
<name>A0A0G0MAG1_9BACT</name>
<comment type="caution">
    <text evidence="1">The sequence shown here is derived from an EMBL/GenBank/DDBJ whole genome shotgun (WGS) entry which is preliminary data.</text>
</comment>
<evidence type="ECO:0000313" key="2">
    <source>
        <dbReference type="Proteomes" id="UP000033881"/>
    </source>
</evidence>
<sequence>MKNKEKCKHPKIARHPYGFCNNCGKEISKEKPQLDWEEDLIILGLMNLQNKDWRTYEVKKLIKFVNLLLQKTRRKVVEEIIGKLKRQSYLFGHKWQVPSNKRYTAYCPKCQKVC</sequence>
<proteinExistence type="predicted"/>
<accession>A0A0G0MAG1</accession>
<gene>
    <name evidence="1" type="ORF">UT24_C0016G0052</name>
</gene>
<evidence type="ECO:0000313" key="1">
    <source>
        <dbReference type="EMBL" id="KKR00163.1"/>
    </source>
</evidence>
<dbReference type="AlphaFoldDB" id="A0A0G0MAG1"/>
<reference evidence="1 2" key="1">
    <citation type="journal article" date="2015" name="Nature">
        <title>rRNA introns, odd ribosomes, and small enigmatic genomes across a large radiation of phyla.</title>
        <authorList>
            <person name="Brown C.T."/>
            <person name="Hug L.A."/>
            <person name="Thomas B.C."/>
            <person name="Sharon I."/>
            <person name="Castelle C.J."/>
            <person name="Singh A."/>
            <person name="Wilkins M.J."/>
            <person name="Williams K.H."/>
            <person name="Banfield J.F."/>
        </authorList>
    </citation>
    <scope>NUCLEOTIDE SEQUENCE [LARGE SCALE GENOMIC DNA]</scope>
</reference>
<protein>
    <submittedName>
        <fullName evidence="1">Uncharacterized protein</fullName>
    </submittedName>
</protein>
<organism evidence="1 2">
    <name type="scientific">Candidatus Woesebacteria bacterium GW2011_GWB1_39_12</name>
    <dbReference type="NCBI Taxonomy" id="1618574"/>
    <lineage>
        <taxon>Bacteria</taxon>
        <taxon>Candidatus Woeseibacteriota</taxon>
    </lineage>
</organism>
<dbReference type="Proteomes" id="UP000033881">
    <property type="component" value="Unassembled WGS sequence"/>
</dbReference>
<dbReference type="EMBL" id="LBWB01000016">
    <property type="protein sequence ID" value="KKR00163.1"/>
    <property type="molecule type" value="Genomic_DNA"/>
</dbReference>